<feature type="transmembrane region" description="Helical" evidence="1">
    <location>
        <begin position="6"/>
        <end position="30"/>
    </location>
</feature>
<accession>A0A6C0BW20</accession>
<keyword evidence="1" id="KW-0812">Transmembrane</keyword>
<keyword evidence="1" id="KW-1133">Transmembrane helix</keyword>
<evidence type="ECO:0000313" key="2">
    <source>
        <dbReference type="EMBL" id="QHS95628.1"/>
    </source>
</evidence>
<dbReference type="PROSITE" id="PS50817">
    <property type="entry name" value="INTEIN_N_TER"/>
    <property type="match status" value="1"/>
</dbReference>
<evidence type="ECO:0008006" key="3">
    <source>
        <dbReference type="Google" id="ProtNLM"/>
    </source>
</evidence>
<dbReference type="EMBL" id="MN739254">
    <property type="protein sequence ID" value="QHS95628.1"/>
    <property type="molecule type" value="Genomic_DNA"/>
</dbReference>
<protein>
    <recommendedName>
        <fullName evidence="3">Hedgehog/Intein (Hint) domain-containing protein</fullName>
    </recommendedName>
</protein>
<dbReference type="InterPro" id="IPR036844">
    <property type="entry name" value="Hint_dom_sf"/>
</dbReference>
<dbReference type="SUPFAM" id="SSF51294">
    <property type="entry name" value="Hedgehog/intein (Hint) domain"/>
    <property type="match status" value="1"/>
</dbReference>
<dbReference type="AlphaFoldDB" id="A0A6C0BW20"/>
<keyword evidence="1" id="KW-0472">Membrane</keyword>
<organism evidence="2">
    <name type="scientific">viral metagenome</name>
    <dbReference type="NCBI Taxonomy" id="1070528"/>
    <lineage>
        <taxon>unclassified sequences</taxon>
        <taxon>metagenomes</taxon>
        <taxon>organismal metagenomes</taxon>
    </lineage>
</organism>
<dbReference type="InterPro" id="IPR006141">
    <property type="entry name" value="Intein_N"/>
</dbReference>
<sequence length="290" mass="32624">MRASDIFLTIVILLIFTIIYTSNILAVGAGNIKKDWPKYRCNPAIMPFTSYFGHNPVENMTYCIQNMQTDYMGHLLEPVNYAMGVTQQLGGDLGDSIQHTRGFISDFRDSVTSIVSSIFGVFLNAMLQFQKTIIKLKDIIGKVVGISTTFLFMTDGAIRTGNSVWKGPIGGTLRTVCFHPDTELELVNGEKKAIKNMTIQDVLVSGSRIDGVVVLKNIYQEPFYRIRSTPDILVTGGHYIMDEEKNKFVYVRDSVKATKTNDVSNTLYCLITDDHLIKIGEHTFWDYEDS</sequence>
<reference evidence="2" key="1">
    <citation type="journal article" date="2020" name="Nature">
        <title>Giant virus diversity and host interactions through global metagenomics.</title>
        <authorList>
            <person name="Schulz F."/>
            <person name="Roux S."/>
            <person name="Paez-Espino D."/>
            <person name="Jungbluth S."/>
            <person name="Walsh D.A."/>
            <person name="Denef V.J."/>
            <person name="McMahon K.D."/>
            <person name="Konstantinidis K.T."/>
            <person name="Eloe-Fadrosh E.A."/>
            <person name="Kyrpides N.C."/>
            <person name="Woyke T."/>
        </authorList>
    </citation>
    <scope>NUCLEOTIDE SEQUENCE</scope>
    <source>
        <strain evidence="2">GVMAG-M-3300018868-6</strain>
    </source>
</reference>
<name>A0A6C0BW20_9ZZZZ</name>
<evidence type="ECO:0000256" key="1">
    <source>
        <dbReference type="SAM" id="Phobius"/>
    </source>
</evidence>
<dbReference type="GO" id="GO:0016539">
    <property type="term" value="P:intein-mediated protein splicing"/>
    <property type="evidence" value="ECO:0007669"/>
    <property type="project" value="InterPro"/>
</dbReference>
<proteinExistence type="predicted"/>